<evidence type="ECO:0000313" key="3">
    <source>
        <dbReference type="EMBL" id="OWQ92931.1"/>
    </source>
</evidence>
<dbReference type="FunFam" id="3.40.50.720:FF:000084">
    <property type="entry name" value="Short-chain dehydrogenase reductase"/>
    <property type="match status" value="1"/>
</dbReference>
<evidence type="ECO:0000256" key="1">
    <source>
        <dbReference type="ARBA" id="ARBA00006484"/>
    </source>
</evidence>
<dbReference type="SUPFAM" id="SSF51735">
    <property type="entry name" value="NAD(P)-binding Rossmann-fold domains"/>
    <property type="match status" value="1"/>
</dbReference>
<comment type="caution">
    <text evidence="3">The sequence shown here is derived from an EMBL/GenBank/DDBJ whole genome shotgun (WGS) entry which is preliminary data.</text>
</comment>
<dbReference type="SMART" id="SM00822">
    <property type="entry name" value="PKS_KR"/>
    <property type="match status" value="1"/>
</dbReference>
<organism evidence="3 4">
    <name type="scientific">Sphingopyxis witflariensis</name>
    <dbReference type="NCBI Taxonomy" id="173675"/>
    <lineage>
        <taxon>Bacteria</taxon>
        <taxon>Pseudomonadati</taxon>
        <taxon>Pseudomonadota</taxon>
        <taxon>Alphaproteobacteria</taxon>
        <taxon>Sphingomonadales</taxon>
        <taxon>Sphingomonadaceae</taxon>
        <taxon>Sphingopyxis</taxon>
    </lineage>
</organism>
<reference evidence="3 4" key="1">
    <citation type="journal article" date="2002" name="Int. J. Syst. Evol. Microbiol.">
        <title>Sphingopyxis witflariensis sp. nov., isolated from activated sludge.</title>
        <authorList>
            <person name="Kampfer P."/>
            <person name="Witzenberger R."/>
            <person name="Denner E.B."/>
            <person name="Busse H.J."/>
            <person name="Neef A."/>
        </authorList>
    </citation>
    <scope>NUCLEOTIDE SEQUENCE [LARGE SCALE GENOMIC DNA]</scope>
    <source>
        <strain evidence="3 4">DSM 14551</strain>
    </source>
</reference>
<dbReference type="InterPro" id="IPR002347">
    <property type="entry name" value="SDR_fam"/>
</dbReference>
<evidence type="ECO:0000259" key="2">
    <source>
        <dbReference type="SMART" id="SM00822"/>
    </source>
</evidence>
<accession>A0A246JK02</accession>
<dbReference type="CDD" id="cd05233">
    <property type="entry name" value="SDR_c"/>
    <property type="match status" value="1"/>
</dbReference>
<dbReference type="Gene3D" id="3.40.50.720">
    <property type="entry name" value="NAD(P)-binding Rossmann-like Domain"/>
    <property type="match status" value="1"/>
</dbReference>
<dbReference type="Proteomes" id="UP000197097">
    <property type="component" value="Unassembled WGS sequence"/>
</dbReference>
<dbReference type="PRINTS" id="PR00081">
    <property type="entry name" value="GDHRDH"/>
</dbReference>
<dbReference type="PANTHER" id="PTHR42820">
    <property type="entry name" value="SHORT-CHAIN DEHYDROGENASE REDUCTASE"/>
    <property type="match status" value="1"/>
</dbReference>
<keyword evidence="4" id="KW-1185">Reference proteome</keyword>
<proteinExistence type="inferred from homology"/>
<feature type="domain" description="Ketoreductase" evidence="2">
    <location>
        <begin position="9"/>
        <end position="198"/>
    </location>
</feature>
<dbReference type="OrthoDB" id="9792355at2"/>
<dbReference type="InterPro" id="IPR057326">
    <property type="entry name" value="KR_dom"/>
</dbReference>
<dbReference type="PANTHER" id="PTHR42820:SF1">
    <property type="entry name" value="SHORT-CHAIN DEHYDROGENASE_REDUCTASE FAMILY PROTEIN"/>
    <property type="match status" value="1"/>
</dbReference>
<gene>
    <name evidence="3" type="ORF">CDQ91_17090</name>
</gene>
<dbReference type="EMBL" id="NISJ01000011">
    <property type="protein sequence ID" value="OWQ92931.1"/>
    <property type="molecule type" value="Genomic_DNA"/>
</dbReference>
<protein>
    <submittedName>
        <fullName evidence="3">Short-chain dehydrogenase</fullName>
    </submittedName>
</protein>
<dbReference type="InterPro" id="IPR036291">
    <property type="entry name" value="NAD(P)-bd_dom_sf"/>
</dbReference>
<sequence>MDMGMFAGKVALVTGGASGIGVAAALRFAEEGAAVVIADLNEVGAETIAAEIRAKGGRACAVRCDVASEADNAAMVALAKSEYGRIDAAFLNAGAYAQTGFAEADAATFDTMVAINLKGAWMGLQAVLPALEPGGAAVVTASTSGVTGLAVAAAYSAAKHGVIGLVRSSSQAFAARGLRVNAICPGPVATAILGVTEQPPLQVPDALEVPGYAGTMQPQHIAEIALFLASPRSGAINGQEIIADAGFLASYPPMPQ</sequence>
<dbReference type="Pfam" id="PF13561">
    <property type="entry name" value="adh_short_C2"/>
    <property type="match status" value="1"/>
</dbReference>
<name>A0A246JK02_9SPHN</name>
<comment type="similarity">
    <text evidence="1">Belongs to the short-chain dehydrogenases/reductases (SDR) family.</text>
</comment>
<evidence type="ECO:0000313" key="4">
    <source>
        <dbReference type="Proteomes" id="UP000197097"/>
    </source>
</evidence>
<dbReference type="AlphaFoldDB" id="A0A246JK02"/>